<evidence type="ECO:0008006" key="3">
    <source>
        <dbReference type="Google" id="ProtNLM"/>
    </source>
</evidence>
<dbReference type="RefSeq" id="WP_259199670.1">
    <property type="nucleotide sequence ID" value="NZ_JANUXY010000004.1"/>
</dbReference>
<evidence type="ECO:0000313" key="1">
    <source>
        <dbReference type="EMBL" id="MCS4486367.1"/>
    </source>
</evidence>
<keyword evidence="2" id="KW-1185">Reference proteome</keyword>
<accession>A0ABT2F1R7</accession>
<evidence type="ECO:0000313" key="2">
    <source>
        <dbReference type="Proteomes" id="UP001205609"/>
    </source>
</evidence>
<gene>
    <name evidence="1" type="ORF">NXS11_05590</name>
</gene>
<sequence>MAKIKVKKKVRLEELLKKIRSHEIETKHYLGWCGTDVYPGDLIEDFEIADFVPEDTFEIEIDQEIDEDTELKGLVEKIKNCVGDVKYVNWESPQSVNSCIKFSKALGAISLAFYIEQDNNELKLIWKEGEFVE</sequence>
<dbReference type="EMBL" id="JANUXY010000004">
    <property type="protein sequence ID" value="MCS4486367.1"/>
    <property type="molecule type" value="Genomic_DNA"/>
</dbReference>
<comment type="caution">
    <text evidence="1">The sequence shown here is derived from an EMBL/GenBank/DDBJ whole genome shotgun (WGS) entry which is preliminary data.</text>
</comment>
<dbReference type="Proteomes" id="UP001205609">
    <property type="component" value="Unassembled WGS sequence"/>
</dbReference>
<organism evidence="1 2">
    <name type="scientific">Staphylococcus americanisciuri</name>
    <dbReference type="NCBI Taxonomy" id="2973940"/>
    <lineage>
        <taxon>Bacteria</taxon>
        <taxon>Bacillati</taxon>
        <taxon>Bacillota</taxon>
        <taxon>Bacilli</taxon>
        <taxon>Bacillales</taxon>
        <taxon>Staphylococcaceae</taxon>
        <taxon>Staphylococcus</taxon>
    </lineage>
</organism>
<name>A0ABT2F1R7_9STAP</name>
<reference evidence="1 2" key="1">
    <citation type="journal article" date="2023" name="Int. J. Syst. Evol. Microbiol.">
        <title>Streptococcus sciuri sp. nov., Staphylococcus marylandisciuri sp. nov. and Staphylococcus americanisciuri sp. nov., isolated from faeces of eastern grey squirrel (Sciurus carolinensis).</title>
        <authorList>
            <person name="Volokhov D.V."/>
            <person name="Zagorodnyaya T.A."/>
            <person name="Furtak V.A."/>
            <person name="Nattanmai G."/>
            <person name="Randall L."/>
            <person name="Jose S."/>
            <person name="Gao Y."/>
            <person name="Eisenberg T."/>
            <person name="Delmonte P."/>
            <person name="Blom J."/>
            <person name="Mitchell K.K."/>
        </authorList>
    </citation>
    <scope>NUCLEOTIDE SEQUENCE [LARGE SCALE GENOMIC DNA]</scope>
    <source>
        <strain evidence="1 2">GRT3</strain>
    </source>
</reference>
<protein>
    <recommendedName>
        <fullName evidence="3">Phage PVL protein</fullName>
    </recommendedName>
</protein>
<proteinExistence type="predicted"/>